<feature type="region of interest" description="Disordered" evidence="1">
    <location>
        <begin position="1"/>
        <end position="32"/>
    </location>
</feature>
<evidence type="ECO:0000313" key="2">
    <source>
        <dbReference type="EMBL" id="CDS82876.1"/>
    </source>
</evidence>
<dbReference type="AntiFam" id="ANF00010">
    <property type="entry name" value="tRNA translation"/>
</dbReference>
<organism evidence="2">
    <name type="scientific">Clostridioides difficile</name>
    <name type="common">Peptoclostridium difficile</name>
    <dbReference type="NCBI Taxonomy" id="1496"/>
    <lineage>
        <taxon>Bacteria</taxon>
        <taxon>Bacillati</taxon>
        <taxon>Bacillota</taxon>
        <taxon>Clostridia</taxon>
        <taxon>Peptostreptococcales</taxon>
        <taxon>Peptostreptococcaceae</taxon>
        <taxon>Clostridioides</taxon>
    </lineage>
</organism>
<reference evidence="2" key="1">
    <citation type="submission" date="2014-07" db="EMBL/GenBank/DDBJ databases">
        <authorList>
            <person name="Monot Marc"/>
        </authorList>
    </citation>
    <scope>NUCLEOTIDE SEQUENCE</scope>
    <source>
        <strain evidence="2">7032994</strain>
    </source>
</reference>
<protein>
    <submittedName>
        <fullName evidence="2">Uncharacterized protein</fullName>
    </submittedName>
</protein>
<accession>A0A069A407</accession>
<name>A0A069A407_CLODI</name>
<gene>
    <name evidence="2" type="ORF">BN1097_120003</name>
</gene>
<sequence length="32" mass="3359">MKVILHRGVAQLVERRSPKPCAGGSSPSTPAK</sequence>
<evidence type="ECO:0000256" key="1">
    <source>
        <dbReference type="SAM" id="MobiDB-lite"/>
    </source>
</evidence>
<dbReference type="AlphaFoldDB" id="A0A069A407"/>
<dbReference type="EMBL" id="LK932325">
    <property type="protein sequence ID" value="CDS82876.1"/>
    <property type="molecule type" value="Genomic_DNA"/>
</dbReference>
<proteinExistence type="predicted"/>